<sequence length="624" mass="70139">MKLNQILSSFFFICAIGGYSLLAAEKATINNLNLGYALVMEPTDSLAMIKKQIGAFAKKKEYNKAILYSKKLLDQAQKLADSSTIANAYWRQGFYFKKINQLDSAFYYFNQAYILNLSINDSIAIGDRLLDMSNIQKSLGDFNGGMITAIDGLTYVEPTNEVEVIIGLHQTISVSQKELGNYNEALRWNEKIFTLLKKKPTSKIAESSSYIIMTTRANILASQKKYQESILILDSIANKTLGKNDLEYARAICNKGHFMWLENASNAESEALLLASLAIREKQNSATGLISSTIHLAEFYFNKDKKKALSYAEQAFENALKIKNDVALLEALDLILPLKHALGVDATTDAILYSKTQNNLEKTKQAIRAIYAATKYDNEQLEKENLKLGAEIAIREKQTILAFSSAAFALCLIGFIVYYKNQQKKRERLEQGYKTELRLAKKIHDELGNDIHYLMAKIEQEDESNASVKNTTLLQNLDHIYRRIRDISKEFTPINTGDSYGDDFAALIKSYGSNTTKIITKELPLDFWNAVPKQTKIELFRVVQELLTNMKKHSQASFVAITCAKQKNVYTVKYVDNGVGFNPNEHSSGLGLKNAENRMQAIRGNIIFEPKPSEGVSATITFSI</sequence>
<dbReference type="Gene3D" id="3.30.565.10">
    <property type="entry name" value="Histidine kinase-like ATPase, C-terminal domain"/>
    <property type="match status" value="1"/>
</dbReference>
<comment type="catalytic activity">
    <reaction evidence="1">
        <text>ATP + protein L-histidine = ADP + protein N-phospho-L-histidine.</text>
        <dbReference type="EC" id="2.7.13.3"/>
    </reaction>
</comment>
<dbReference type="GO" id="GO:0004673">
    <property type="term" value="F:protein histidine kinase activity"/>
    <property type="evidence" value="ECO:0007669"/>
    <property type="project" value="UniProtKB-EC"/>
</dbReference>
<accession>A0A1W1ZZU9</accession>
<dbReference type="EC" id="2.7.13.3" evidence="2"/>
<dbReference type="OrthoDB" id="943406at2"/>
<dbReference type="PROSITE" id="PS50109">
    <property type="entry name" value="HIS_KIN"/>
    <property type="match status" value="1"/>
</dbReference>
<keyword evidence="6" id="KW-0812">Transmembrane</keyword>
<dbReference type="InterPro" id="IPR005467">
    <property type="entry name" value="His_kinase_dom"/>
</dbReference>
<dbReference type="STRING" id="504486.SAMN05660703_1687"/>
<keyword evidence="6" id="KW-0472">Membrane</keyword>
<keyword evidence="6" id="KW-1133">Transmembrane helix</keyword>
<keyword evidence="3" id="KW-0808">Transferase</keyword>
<evidence type="ECO:0000256" key="6">
    <source>
        <dbReference type="SAM" id="Phobius"/>
    </source>
</evidence>
<keyword evidence="9" id="KW-1185">Reference proteome</keyword>
<feature type="transmembrane region" description="Helical" evidence="6">
    <location>
        <begin position="400"/>
        <end position="419"/>
    </location>
</feature>
<dbReference type="InterPro" id="IPR011990">
    <property type="entry name" value="TPR-like_helical_dom_sf"/>
</dbReference>
<evidence type="ECO:0000313" key="9">
    <source>
        <dbReference type="Proteomes" id="UP000192360"/>
    </source>
</evidence>
<proteinExistence type="predicted"/>
<dbReference type="GO" id="GO:0000160">
    <property type="term" value="P:phosphorelay signal transduction system"/>
    <property type="evidence" value="ECO:0007669"/>
    <property type="project" value="UniProtKB-KW"/>
</dbReference>
<evidence type="ECO:0000259" key="7">
    <source>
        <dbReference type="PROSITE" id="PS50109"/>
    </source>
</evidence>
<dbReference type="CDD" id="cd16917">
    <property type="entry name" value="HATPase_UhpB-NarQ-NarX-like"/>
    <property type="match status" value="1"/>
</dbReference>
<dbReference type="AlphaFoldDB" id="A0A1W1ZZU9"/>
<protein>
    <recommendedName>
        <fullName evidence="2">histidine kinase</fullName>
        <ecNumber evidence="2">2.7.13.3</ecNumber>
    </recommendedName>
</protein>
<dbReference type="InterPro" id="IPR050482">
    <property type="entry name" value="Sensor_HK_TwoCompSys"/>
</dbReference>
<keyword evidence="4 8" id="KW-0418">Kinase</keyword>
<dbReference type="InterPro" id="IPR036890">
    <property type="entry name" value="HATPase_C_sf"/>
</dbReference>
<dbReference type="Proteomes" id="UP000192360">
    <property type="component" value="Unassembled WGS sequence"/>
</dbReference>
<dbReference type="SUPFAM" id="SSF55874">
    <property type="entry name" value="ATPase domain of HSP90 chaperone/DNA topoisomerase II/histidine kinase"/>
    <property type="match status" value="1"/>
</dbReference>
<evidence type="ECO:0000256" key="3">
    <source>
        <dbReference type="ARBA" id="ARBA00022679"/>
    </source>
</evidence>
<organism evidence="8 9">
    <name type="scientific">Cellulophaga tyrosinoxydans</name>
    <dbReference type="NCBI Taxonomy" id="504486"/>
    <lineage>
        <taxon>Bacteria</taxon>
        <taxon>Pseudomonadati</taxon>
        <taxon>Bacteroidota</taxon>
        <taxon>Flavobacteriia</taxon>
        <taxon>Flavobacteriales</taxon>
        <taxon>Flavobacteriaceae</taxon>
        <taxon>Cellulophaga</taxon>
    </lineage>
</organism>
<dbReference type="SUPFAM" id="SSF48452">
    <property type="entry name" value="TPR-like"/>
    <property type="match status" value="1"/>
</dbReference>
<dbReference type="EMBL" id="FWXO01000002">
    <property type="protein sequence ID" value="SMC53975.1"/>
    <property type="molecule type" value="Genomic_DNA"/>
</dbReference>
<gene>
    <name evidence="8" type="ORF">SAMN05660703_1687</name>
</gene>
<dbReference type="PANTHER" id="PTHR24421">
    <property type="entry name" value="NITRATE/NITRITE SENSOR PROTEIN NARX-RELATED"/>
    <property type="match status" value="1"/>
</dbReference>
<evidence type="ECO:0000313" key="8">
    <source>
        <dbReference type="EMBL" id="SMC53975.1"/>
    </source>
</evidence>
<evidence type="ECO:0000256" key="1">
    <source>
        <dbReference type="ARBA" id="ARBA00000085"/>
    </source>
</evidence>
<dbReference type="Gene3D" id="1.25.40.10">
    <property type="entry name" value="Tetratricopeptide repeat domain"/>
    <property type="match status" value="1"/>
</dbReference>
<evidence type="ECO:0000256" key="4">
    <source>
        <dbReference type="ARBA" id="ARBA00022777"/>
    </source>
</evidence>
<dbReference type="PANTHER" id="PTHR24421:SF10">
    <property type="entry name" value="NITRATE_NITRITE SENSOR PROTEIN NARQ"/>
    <property type="match status" value="1"/>
</dbReference>
<feature type="domain" description="Histidine kinase" evidence="7">
    <location>
        <begin position="538"/>
        <end position="624"/>
    </location>
</feature>
<evidence type="ECO:0000256" key="2">
    <source>
        <dbReference type="ARBA" id="ARBA00012438"/>
    </source>
</evidence>
<dbReference type="RefSeq" id="WP_084061041.1">
    <property type="nucleotide sequence ID" value="NZ_FWXO01000002.1"/>
</dbReference>
<keyword evidence="5" id="KW-0902">Two-component regulatory system</keyword>
<dbReference type="InterPro" id="IPR003594">
    <property type="entry name" value="HATPase_dom"/>
</dbReference>
<evidence type="ECO:0000256" key="5">
    <source>
        <dbReference type="ARBA" id="ARBA00023012"/>
    </source>
</evidence>
<reference evidence="8 9" key="1">
    <citation type="submission" date="2017-04" db="EMBL/GenBank/DDBJ databases">
        <authorList>
            <person name="Afonso C.L."/>
            <person name="Miller P.J."/>
            <person name="Scott M.A."/>
            <person name="Spackman E."/>
            <person name="Goraichik I."/>
            <person name="Dimitrov K.M."/>
            <person name="Suarez D.L."/>
            <person name="Swayne D.E."/>
        </authorList>
    </citation>
    <scope>NUCLEOTIDE SEQUENCE [LARGE SCALE GENOMIC DNA]</scope>
    <source>
        <strain evidence="8 9">DSM 21164</strain>
    </source>
</reference>
<dbReference type="Pfam" id="PF02518">
    <property type="entry name" value="HATPase_c"/>
    <property type="match status" value="1"/>
</dbReference>
<name>A0A1W1ZZU9_9FLAO</name>